<dbReference type="EMBL" id="CP019980">
    <property type="protein sequence ID" value="AVK97538.1"/>
    <property type="molecule type" value="Genomic_DNA"/>
</dbReference>
<organism evidence="2 3">
    <name type="scientific">Lysinibacillus sphaericus</name>
    <name type="common">Bacillus sphaericus</name>
    <dbReference type="NCBI Taxonomy" id="1421"/>
    <lineage>
        <taxon>Bacteria</taxon>
        <taxon>Bacillati</taxon>
        <taxon>Bacillota</taxon>
        <taxon>Bacilli</taxon>
        <taxon>Bacillales</taxon>
        <taxon>Bacillaceae</taxon>
        <taxon>Lysinibacillus</taxon>
    </lineage>
</organism>
<keyword evidence="1" id="KW-0812">Transmembrane</keyword>
<keyword evidence="1" id="KW-1133">Transmembrane helix</keyword>
<proteinExistence type="predicted"/>
<feature type="transmembrane region" description="Helical" evidence="1">
    <location>
        <begin position="21"/>
        <end position="43"/>
    </location>
</feature>
<dbReference type="Proteomes" id="UP000238825">
    <property type="component" value="Chromosome"/>
</dbReference>
<protein>
    <submittedName>
        <fullName evidence="2">Uncharacterized protein</fullName>
    </submittedName>
</protein>
<accession>A0A2S0K2I7</accession>
<evidence type="ECO:0000313" key="3">
    <source>
        <dbReference type="Proteomes" id="UP000238825"/>
    </source>
</evidence>
<keyword evidence="1" id="KW-0472">Membrane</keyword>
<dbReference type="AlphaFoldDB" id="A0A2S0K2I7"/>
<gene>
    <name evidence="2" type="ORF">LS41612_15290</name>
</gene>
<name>A0A2S0K2I7_LYSSH</name>
<evidence type="ECO:0000256" key="1">
    <source>
        <dbReference type="SAM" id="Phobius"/>
    </source>
</evidence>
<sequence>MIKLWTYQGRFVTVRRAIPALPLLLSYLIELFKSFYICIILALRVRLLAFIEDREEQKTYFNIWIFSYNQMNFKRLMHYLIIILIYFFIRKVFQNMGGLDLCQLKRKFT</sequence>
<evidence type="ECO:0000313" key="2">
    <source>
        <dbReference type="EMBL" id="AVK97538.1"/>
    </source>
</evidence>
<reference evidence="2 3" key="1">
    <citation type="submission" date="2017-03" db="EMBL/GenBank/DDBJ databases">
        <title>The whole genome sequencing and assembly of Lysinibacillus sphaericus DSM 28T strain.</title>
        <authorList>
            <person name="Lee Y.-J."/>
            <person name="Yi H."/>
            <person name="Bahn Y.-S."/>
            <person name="Kim J.F."/>
            <person name="Lee D.-W."/>
        </authorList>
    </citation>
    <scope>NUCLEOTIDE SEQUENCE [LARGE SCALE GENOMIC DNA]</scope>
    <source>
        <strain evidence="2 3">DSM 28</strain>
    </source>
</reference>
<feature type="transmembrane region" description="Helical" evidence="1">
    <location>
        <begin position="76"/>
        <end position="93"/>
    </location>
</feature>